<comment type="caution">
    <text evidence="1">The sequence shown here is derived from an EMBL/GenBank/DDBJ whole genome shotgun (WGS) entry which is preliminary data.</text>
</comment>
<proteinExistence type="predicted"/>
<gene>
    <name evidence="1" type="ORF">IAD26_04020</name>
</gene>
<sequence length="453" mass="51789">LLKYKQFDIFASTQEEIDTLELSLKNNNVTVLSIAGLNKNWQKEAVDFAVNNIKENYYFILEATDEITDKQLINKIYKSPNIKPIVSSRYDYVNANLVKSYAKNLVLFKPEEQQRAFATYNSFLMKLAQHEFIVSGDATYYTPLIIKETAQKFIQTINSEPEPVIITDAQAITVEDIPQEEEVEVLPADSEDDLSNIEIQPLSEDEILPLEEQIEEEPNELKNIFEESLEQEIAKDVDQMFYAAPAQTEEVFETEESLETEEEIEALPEAPLEEMIDTQGLSDEDLDLLDSLSGNDEEIISNESEELLPDIEQEQNEQILNDNNELSLEESLIAISDEESDDISINTELPNIESSNDLNINNDFSEPEIQEIAEEPEISEQQSIPIYKTELDENNSDNENVKIAEGNIVYHEKYGRGVVEELFNYGKRTLCSIQFDNVGRRLLDPNLAELKQM</sequence>
<organism evidence="1 2">
    <name type="scientific">Candidatus Limenecus avicola</name>
    <dbReference type="NCBI Taxonomy" id="2840847"/>
    <lineage>
        <taxon>Bacteria</taxon>
        <taxon>Bacillati</taxon>
        <taxon>Bacillota</taxon>
        <taxon>Clostridia</taxon>
        <taxon>Eubacteriales</taxon>
        <taxon>Clostridiaceae</taxon>
        <taxon>Clostridiaceae incertae sedis</taxon>
        <taxon>Candidatus Limenecus</taxon>
    </lineage>
</organism>
<feature type="non-terminal residue" evidence="1">
    <location>
        <position position="1"/>
    </location>
</feature>
<accession>A0A9D1MZZ1</accession>
<protein>
    <submittedName>
        <fullName evidence="1">Uncharacterized protein</fullName>
    </submittedName>
</protein>
<dbReference type="EMBL" id="DVOD01000030">
    <property type="protein sequence ID" value="HIU92285.1"/>
    <property type="molecule type" value="Genomic_DNA"/>
</dbReference>
<dbReference type="Proteomes" id="UP000886748">
    <property type="component" value="Unassembled WGS sequence"/>
</dbReference>
<reference evidence="1" key="1">
    <citation type="submission" date="2020-10" db="EMBL/GenBank/DDBJ databases">
        <authorList>
            <person name="Gilroy R."/>
        </authorList>
    </citation>
    <scope>NUCLEOTIDE SEQUENCE</scope>
    <source>
        <strain evidence="1">CHK154-7741</strain>
    </source>
</reference>
<name>A0A9D1MZZ1_9CLOT</name>
<reference evidence="1" key="2">
    <citation type="journal article" date="2021" name="PeerJ">
        <title>Extensive microbial diversity within the chicken gut microbiome revealed by metagenomics and culture.</title>
        <authorList>
            <person name="Gilroy R."/>
            <person name="Ravi A."/>
            <person name="Getino M."/>
            <person name="Pursley I."/>
            <person name="Horton D.L."/>
            <person name="Alikhan N.F."/>
            <person name="Baker D."/>
            <person name="Gharbi K."/>
            <person name="Hall N."/>
            <person name="Watson M."/>
            <person name="Adriaenssens E.M."/>
            <person name="Foster-Nyarko E."/>
            <person name="Jarju S."/>
            <person name="Secka A."/>
            <person name="Antonio M."/>
            <person name="Oren A."/>
            <person name="Chaudhuri R.R."/>
            <person name="La Ragione R."/>
            <person name="Hildebrand F."/>
            <person name="Pallen M.J."/>
        </authorList>
    </citation>
    <scope>NUCLEOTIDE SEQUENCE</scope>
    <source>
        <strain evidence="1">CHK154-7741</strain>
    </source>
</reference>
<evidence type="ECO:0000313" key="1">
    <source>
        <dbReference type="EMBL" id="HIU92285.1"/>
    </source>
</evidence>
<evidence type="ECO:0000313" key="2">
    <source>
        <dbReference type="Proteomes" id="UP000886748"/>
    </source>
</evidence>
<dbReference type="AlphaFoldDB" id="A0A9D1MZZ1"/>